<evidence type="ECO:0000256" key="1">
    <source>
        <dbReference type="SAM" id="MobiDB-lite"/>
    </source>
</evidence>
<feature type="compositionally biased region" description="Basic and acidic residues" evidence="1">
    <location>
        <begin position="2956"/>
        <end position="2998"/>
    </location>
</feature>
<feature type="compositionally biased region" description="Polar residues" evidence="1">
    <location>
        <begin position="3794"/>
        <end position="3807"/>
    </location>
</feature>
<dbReference type="Proteomes" id="UP000594454">
    <property type="component" value="Chromosome 3"/>
</dbReference>
<feature type="compositionally biased region" description="Basic and acidic residues" evidence="1">
    <location>
        <begin position="411"/>
        <end position="463"/>
    </location>
</feature>
<feature type="compositionally biased region" description="Polar residues" evidence="1">
    <location>
        <begin position="959"/>
        <end position="975"/>
    </location>
</feature>
<feature type="compositionally biased region" description="Polar residues" evidence="1">
    <location>
        <begin position="3888"/>
        <end position="3903"/>
    </location>
</feature>
<feature type="compositionally biased region" description="Low complexity" evidence="1">
    <location>
        <begin position="3140"/>
        <end position="3149"/>
    </location>
</feature>
<feature type="compositionally biased region" description="Basic and acidic residues" evidence="1">
    <location>
        <begin position="746"/>
        <end position="762"/>
    </location>
</feature>
<name>A0A7R8UNP4_HERIL</name>
<feature type="compositionally biased region" description="Basic and acidic residues" evidence="1">
    <location>
        <begin position="5443"/>
        <end position="5467"/>
    </location>
</feature>
<feature type="compositionally biased region" description="Basic and acidic residues" evidence="1">
    <location>
        <begin position="3219"/>
        <end position="3244"/>
    </location>
</feature>
<feature type="compositionally biased region" description="Basic and acidic residues" evidence="1">
    <location>
        <begin position="3867"/>
        <end position="3886"/>
    </location>
</feature>
<feature type="compositionally biased region" description="Basic and acidic residues" evidence="1">
    <location>
        <begin position="320"/>
        <end position="371"/>
    </location>
</feature>
<feature type="compositionally biased region" description="Basic and acidic residues" evidence="1">
    <location>
        <begin position="4200"/>
        <end position="4250"/>
    </location>
</feature>
<feature type="compositionally biased region" description="Basic and acidic residues" evidence="1">
    <location>
        <begin position="4379"/>
        <end position="4389"/>
    </location>
</feature>
<feature type="compositionally biased region" description="Basic and acidic residues" evidence="1">
    <location>
        <begin position="2412"/>
        <end position="2425"/>
    </location>
</feature>
<feature type="compositionally biased region" description="Polar residues" evidence="1">
    <location>
        <begin position="5248"/>
        <end position="5260"/>
    </location>
</feature>
<dbReference type="CDD" id="cd12100">
    <property type="entry name" value="DD_CABYR_SP17"/>
    <property type="match status" value="1"/>
</dbReference>
<feature type="compositionally biased region" description="Basic and acidic residues" evidence="1">
    <location>
        <begin position="5156"/>
        <end position="5170"/>
    </location>
</feature>
<feature type="compositionally biased region" description="Polar residues" evidence="1">
    <location>
        <begin position="2234"/>
        <end position="2259"/>
    </location>
</feature>
<feature type="compositionally biased region" description="Basic and acidic residues" evidence="1">
    <location>
        <begin position="4117"/>
        <end position="4161"/>
    </location>
</feature>
<feature type="compositionally biased region" description="Basic and acidic residues" evidence="1">
    <location>
        <begin position="2841"/>
        <end position="2859"/>
    </location>
</feature>
<feature type="compositionally biased region" description="Basic and acidic residues" evidence="1">
    <location>
        <begin position="874"/>
        <end position="900"/>
    </location>
</feature>
<feature type="compositionally biased region" description="Polar residues" evidence="1">
    <location>
        <begin position="1786"/>
        <end position="1805"/>
    </location>
</feature>
<feature type="compositionally biased region" description="Polar residues" evidence="1">
    <location>
        <begin position="3199"/>
        <end position="3218"/>
    </location>
</feature>
<feature type="compositionally biased region" description="Polar residues" evidence="1">
    <location>
        <begin position="1225"/>
        <end position="1236"/>
    </location>
</feature>
<feature type="compositionally biased region" description="Polar residues" evidence="1">
    <location>
        <begin position="3109"/>
        <end position="3121"/>
    </location>
</feature>
<gene>
    <name evidence="3" type="ORF">HERILL_LOCUS7088</name>
</gene>
<feature type="compositionally biased region" description="Basic and acidic residues" evidence="1">
    <location>
        <begin position="3561"/>
        <end position="3617"/>
    </location>
</feature>
<feature type="compositionally biased region" description="Basic and acidic residues" evidence="1">
    <location>
        <begin position="1016"/>
        <end position="1051"/>
    </location>
</feature>
<feature type="compositionally biased region" description="Basic and acidic residues" evidence="1">
    <location>
        <begin position="5396"/>
        <end position="5430"/>
    </location>
</feature>
<feature type="compositionally biased region" description="Polar residues" evidence="1">
    <location>
        <begin position="2368"/>
        <end position="2392"/>
    </location>
</feature>
<dbReference type="InterPro" id="IPR000048">
    <property type="entry name" value="IQ_motif_EF-hand-BS"/>
</dbReference>
<dbReference type="EMBL" id="LR899011">
    <property type="protein sequence ID" value="CAD7084177.1"/>
    <property type="molecule type" value="Genomic_DNA"/>
</dbReference>
<feature type="compositionally biased region" description="Basic and acidic residues" evidence="1">
    <location>
        <begin position="4703"/>
        <end position="4728"/>
    </location>
</feature>
<feature type="compositionally biased region" description="Basic and acidic residues" evidence="1">
    <location>
        <begin position="3033"/>
        <end position="3047"/>
    </location>
</feature>
<feature type="compositionally biased region" description="Polar residues" evidence="1">
    <location>
        <begin position="5602"/>
        <end position="5619"/>
    </location>
</feature>
<feature type="compositionally biased region" description="Basic and acidic residues" evidence="1">
    <location>
        <begin position="3434"/>
        <end position="3450"/>
    </location>
</feature>
<feature type="compositionally biased region" description="Basic and acidic residues" evidence="1">
    <location>
        <begin position="5883"/>
        <end position="5937"/>
    </location>
</feature>
<feature type="compositionally biased region" description="Basic and acidic residues" evidence="1">
    <location>
        <begin position="4335"/>
        <end position="4369"/>
    </location>
</feature>
<feature type="compositionally biased region" description="Basic and acidic residues" evidence="1">
    <location>
        <begin position="2468"/>
        <end position="2485"/>
    </location>
</feature>
<feature type="compositionally biased region" description="Basic and acidic residues" evidence="1">
    <location>
        <begin position="2005"/>
        <end position="2033"/>
    </location>
</feature>
<feature type="compositionally biased region" description="Basic and acidic residues" evidence="1">
    <location>
        <begin position="1416"/>
        <end position="1428"/>
    </location>
</feature>
<feature type="compositionally biased region" description="Basic residues" evidence="1">
    <location>
        <begin position="5852"/>
        <end position="5861"/>
    </location>
</feature>
<feature type="compositionally biased region" description="Basic and acidic residues" evidence="1">
    <location>
        <begin position="1669"/>
        <end position="1692"/>
    </location>
</feature>
<feature type="compositionally biased region" description="Polar residues" evidence="1">
    <location>
        <begin position="2125"/>
        <end position="2143"/>
    </location>
</feature>
<sequence>MPVLTPHVPDGLIDLMKALTKSILKEKPEDIYKFAMQHFEKLIIERDGNLDKGYERFRSESQYFKEKKEYEKLLKKNQRSAEKAPIKEQTEVASDENVTEEKDTQSAQAVQRTNKFKTRKLSSRKPSETLIAIKEEDGEETAKHELDNEMQRREWAAFKIQRAFRRFYEKIKKGGSGGKSKMSQETAALIIQRTLKTIFRRKKLDDDKTEQTKLDDSVDITPRIDSSEVDKMETDISTEVSKEMSAVPAGNIKKSLGFPLRQNSDDPHPSIAFGERCAEADEKQDLLKSDLKIEDSDAGPSTDVKTDEVDPMHQGSQESEVVKKQSLEDSIPKEQDEEKEIVDKGAEKDLDSHENENAEETKLVDTKDGILTKESSSDLQIGKDKDQPQQRGDTDKQSNLQGDEVSSSIAQEEKISEQGEEKHVAENILKEPGKTTEGKSDEKHVENGLNKQEEVKDTAKIENGDSLGNEHLIPMDDTVGSLAKMLKHEKEEKELDETDKSEKLDSAQKEITDEKKADGKSPNPPDSSGNMDNLQDKADNQDSKDTAEKSHDHLVPMDDTVESLADMIKHEKEVKEMDKTDKGELAERSSSESSDVKTAEEEAIREVTGKVTAADTSKSDGKLESEAENQDLKNIGEESDNHLVPMDDTIESLANMIKHEKEEKEMDKGDKIEEAKSPSSEPTNVDKDHEQGTEKITSAKKASATSGNSDKLKPGVDGQDTNIAEDSDKHLVPMDDTVESLANMIKYEKEEKEIDKTNKGEEDQSSSSEPRKDNNVEKKDIEEIVSDKKSIDTSGDHEKLDEKGNSQDSKANAEKSDNHLVPMDDTVESLANIIKQEKEEKEMDKTGKPEQGESSFSEPTNTNSSEANGIEEVINERESVHASGKDNKLEETVDSEDTKNIVENSGENAEKASDMKETSSADSHLVPMDGTLESLAKMIKHEKDEKLHETDPPVEKSTTDTIESTSENPGNPSSEENQDEVNSEIGDGPGEKVMITATAEETEPLILENDILSGESETKFDHLAEKGSDLTKTQEDNESEKKNENQSEESSHGIGAPGAKDSNDASLLATETTPQKDETDKAATESTEQTGDHVNGEQISDEGSEENKDNPKVQSLEDKEETHEESSKDELTEAEIKAIEAEIIEPEIVQKTNSLTESAKVEEQDPPAGKPESKAGSVKSNADDKEDHQDEEVSKKSDSDSASAEIGASGGIPKGGASAKEKSNGNEASEDATSIGLNIEGDEISEGDAPAKESSGDSVAPEVAADIGVNTKDSVAPTEIQNGDVNETAGVTEALSGEDISPVQGSKSVDLDKASGVEPEVIVETIKHENQALPKKESDDKSATDEQKDENLDQDKANTQKEEHAQNLTKSSPQNVDNPIQPTEDVDTKAGSEIHSDVEKRHLDSQETGQFSVNEENQKEAESQDKSVELASAPQNDESVPDKVDTPESDHVNGASSSLLNESTSPLSTESKQENELPTDESASEKTSNSKSDSHDNNTEETQSEEGPSSQQKDNLPESAPESKKEAENVSDSTDILKGGIQTTAVQDDAGDSGKLPENGDSEGTASTESSDPKEPSSSKDENVPVLAVEVSEADEKKLGGGIKENSKELPSAPLVEQEVPPESVDSKATSDPLTDAKESGVASDFEKSKELTTTSENANWNEESLAESIRDFKGRTSDSTKIVGEDEKLVKDQPATAVSTMGSGANFEDESNTFPPATSNAANGHKDELPQEVDNLSIEDKSQGKSTDDNGKSNDDFALADSENIIESNPSEKWSEVQPDKNAENKTSTNMTAESNPNLGNPSSELDLENQTDEDNMSEAELSGVIFEDGENKENEAGNPQQMNKNNTKSNMQGTPKSDKDDFSNADVIGNQLVEARNDLEITDDSRYVPDSNLCDTNNKDKASELNQSDIEESNGRKRTKRSLSPFDSLDGSSCVRQQFDDDFVNIEDPWKAANEVGDDVTSNEKDHLKIASVPGEFGTSKEPAVENVPEKVNGDSMKTFAEPSDKAPKKPEKTDIVNRNDKSKSVEEKPKSGKNPGSAQQRARDVAGKITIKDAQKQHQPDNSPGSDPSLGSVGEKKQETGADRRPSSVKNKDQNQPSSDSGKPVLLDNGKVVSKDGEPMSEPQTTLQITKPKSEIGSTSLDERQVSEISQKDQNVAKDLKNEGTNVGSSPKRAVENLSNPTKDLSSEAEEKSKAEKNGDTTTENSKNQLASNSSNPTISAPSEDKGKSKMGTNGETSSTNPGEGSLSNPTVLSSAKTEEEPKEGTNKDFEISSFENNAPTDGFKEETKDRKDKKDETIPEYKSDNPQPETEDAGVEVSKEINPLNITSEPKLEEQIATTANHQEKEKNPHDITHPNDTKLDNVLKNTQEVSSNTIPSAPIDSNSLNVTSDKEKDNGPQESNIKSALADSEKEQQHEKREINSKTNIEGQPRAEKSSMEANPQTEVAAVKKNVSGVEAQMVTKPTLHDADFERSKMKGHSEQEAEPTSDNKLIGLQPESSEDKNVLLPKNSPPDTIDQEKTHLEQDETNLKTNSENALSDSQKQAEIDQPAAGDNPSQSKVSSKIQSGESKVVATKTQEPEKSPLVNTESTDQKLENPSKKEEEAHQEPTAPLFNEETEKSNNDIDKDNKASQSSSDKIEDLDTEKCESNMKNTPDNGPMDPKQEIKEPTAETLHLAQMTSGITPKKEESAADASQETTKSPSDSENAGGVKSEDLSKQPEEKLSIPKCGTENQEVNAVNEIEKKEDTKNGTISAVDNKNVDYDPQQPSNGLTPKRSDDPAQQSEMLLKTDSNKEANVSVDDQESDKPLSSNKKQEKDHLSKEIAGSIENPQQGPLNDKGENSKIISDKNKEESLLEKMVPPNSTDKVKEQKEESNQGTSKEKKEEKPNELQKHNIDANLGMTQPMPESEEFTKSSSAINGKETVPDKTEDASKNPPVNIPGDVGKMASVMAKDSDEKKIHEIREEVSSDPKPSPEKLIKELAKETLLNKDKNDESESNEAARQVFTEEKPSDHQDEMKVVQEQTLSDHSPSKNSEDQTSEKSKNNPADSATKSGHSHSELDKKVAAETTDDRSLNLAVSEKTNGAKTSDETIDKHELPDPGETVRNPSRQSSANKLTSHSEKPAIDDVALKDPKSGESAASGSKGTQPEQHQKDTQPTVVSLNPDVHEMEATKLNVSPVGEVFNEIESAKPIDKASTSEASRSPNKDTSSSKAGSENRKEIGTELRSKDEPIVDKPEDKTNYASELTDGKKIDRLTEKKSDSSAEENDQLAKTGNASRSSNRDKTSSAKSKRENGMTKEEPANEADNAKSMNPALDSAVSKDQTKTTSPSIEKSENITDKLSVAEDSKDNSGKVNTVSIESHDPKAKTTGDKDSYDEKKEETPSKDKTLSSEYDPKNSSTHSKVKGPGEQKEEDLTVLQNDIPVPIQQKMEAEETSLKNETTDPLKKVLSLESAGDIPSPDKTGQGLTNSNIDEHKTDKKGTEEKHSTNELLANTAANPNREDTKNTEQIESPRNNTRKGSKDLTKPSSDIKPEENLSKPSSSKIDTHDNSLPVNTNEDKQTVSKPTEKPQDSFNEQKDSKPEDEKPAKLTSKIEKQGSAKSHDSKRSEEKNSSENLPGAATGTSKLAGQDTPFENVENKFQNEAHVKSDITDLKEDSTTSPTELVVEEPVTSKTYKTVEAGNVQKEFKSNGSTVEQDDPVTADKGSPVKHNHPETAENDSTAKRDDPSTADNSSKPLADTDPNSAKSDDGAKSISRQTTVEVGSPEYDKMKMEPNLMPEESKATARLDNLQNQKNLEVQTPNALEKDLESTSFKEETSNPLEANSNKSDEANNKLHVKNVNIKPETSDGPPPKSTSETSADGDTKNPEQIRENLTKEDKTEIMTINSSDKLAPSTSITGAVDEVAGKTLEDGSSKQGNLKEKSEDLKDSKEQDTIQKQEEVKDNENLKDENQTHHSTKHQDANQKQGEEKDQKDEKSSSRIGADFKEETPFSPTSGSTESNLSSEGNGTLPETIQTNLAPLGNLKGGLNNKPEKQGGMVHSSSDNVESTLANSILSKEEEIKEPNKEQKGFDIEKQFNEPKKEQKGLDIQKKFNEPNEDQTGSDAQKGTNELNKDQKGSGEHKEINDPKKEQKGVDAMKMKEDNLKEKTSEEDKTKIATGPQLGETSEGETLSHASAEKLPSAIDGSIPQQNPEDTTKPAKIKKETEVGEASDSQRKATSETKADDIKVVEDPKNTKPDQLDKTANDTQDVDDNIEGVSRAANQSQVKDNDEVSTEIKSDQKLPTSKEDGTTAESPNANVEGKEDSKDNTKTESLEKKTVSPLQSATKAPQKDPKNEETLVDSDKNKDSDTKKAGQGSEKKDPVKVVSLPEVSLKPKEGLEGQHIDNIAENSEPTMGHENRVEKDSDEPTAKKTDLSNVTTEPASQVSQEGTKKGSDITLTQPSDERYNKWMMLQPAKEDENRSSNEMKLQDEGDIDPASVVLSDHLTQKSEPNIDGETVEEIIPQKQMPKMLAKSPSKTEKMPTSSDETNKGGEEPSKSSKTEHNVPTSANKYGKIEETLDSKEKLAHTPKSESEDGEAKKTDAVKLEEKSPSTLDLKKVETETKKGDADAKQDDNGVKKGDTEDKKDDPKDQAGNVSKDKKEDEVVEKITSDKIQGEEDLVEKAKNFREVTPGTSQSNAVIPNTQIQTNIEQTSADNHDSNRAKESLPLGDKKQENFDSEKALSLPKSATEKVTPSTFERNFSKTVDSTPEKYDKKESQTKLDKNLDGKGQITESAVKPSKSQEGQLEMETPKEAISVKSTEDNDPKKAKEKMQSTLKDDVEKSEGKPTEADISKSKTESTLKEEPEKIRKDSAKLVSKAFSGKLTDKHEVLSETMVSPPKSSKTSANKFEEKDKLEQGNLEKAKDSTSEKNRSQLEPTAPVVSSTKASDSLKPQTLLNDSMVSDSNQQASNAATSFSSEASSMSPHPSKRNLKKSHSAITDSPNGKNKSVEGRTKSAKDELHAENITSSSVPLLSTDHDLPRNEGVSPIEDKKDELTDVEESKKPGITKHVSSKNLKPDSVISTEESISEAKSQLSTEKQQTKDDISNQDIEKVDLAAIESQILTPEADITKKPHDEKASGSDISNTDSAAKQIFDAAAKTIQHAFRSYKDHKDEPQPDKDTSSSSDIKSLKSLDPERKTSITIVETNNGLDVVAHDTDSKAIWYVGEEPIIPTATPTKEIEHPFENISTDSVVFGQLLDSGNESGQTSFDSSGKLDDPSKIGKVGSVLNDQPKPTNLKKETGEDPVKKSEASESLNVESKPDTKLQSEKVELAQSQPLEINDSKSDNYILSDVKEISSTAKDTNVIPAPQKVKDGGTTIELKETSESAETNLKSPTPPMEKPSNLVEKLELTKKDSQSLPAKDETPVNKDSSLEEKSKSTERTAQPIPANLEVSNEKKPKESVGDQTKTQESHPDKLHTSSTGKSSEETKKKGKPVVGASDPDNSVLETTENVAVHAKDEPSLTSGKPIDSKNEAEMPVIIEPTIEPDSLEPDYTSPRSDVENMDISMYGEDSLEAMYYSLKKHEMLLDKMHKQASVCKSASSERPKLDATVENVSEGTSSTSDTSQEENSQIKDADKKPANEDKSQENDTQKSTPDLDNKVASVEENSELTVEIAPVKERRLSRNDSYYEACLSRPITSASISPRTKAELDSENPIELSRKRTEHFIKQLHTPSTDKNISIDVDETTNDEIRRNMLAYSMSEADSDYCEPGERTNALFNDFNISTAFETTPSTDTDSTIISAVTKIQAGARGFLTRRRLRRASVATTSFPERKPSFGNDAIGESLEDFIGEEDAAKRIQKSFRRYRNRKTRQSAPSLRNNVTEESSSKSSNSSDEKVMKIIDVKLEHKPSAPKGNQEEGKINESDQRNDLGKIESRETTLSEEKKQEPGMSLDGLNLAARRMTLQRGDAVQSNSTGEDESSSTSGNGSEERADINQSSKKQLPRAKSSGTERAEKKKPEPRNDVERIKRFGTRQRTMPVQIDFEILRVLPKHLRKRIQSAEHQNKRKTDL</sequence>
<feature type="compositionally biased region" description="Basic and acidic residues" evidence="1">
    <location>
        <begin position="2816"/>
        <end position="2825"/>
    </location>
</feature>
<feature type="compositionally biased region" description="Basic and acidic residues" evidence="1">
    <location>
        <begin position="2869"/>
        <end position="2899"/>
    </location>
</feature>
<dbReference type="Gene3D" id="1.20.5.190">
    <property type="match status" value="1"/>
</dbReference>
<feature type="region of interest" description="Disordered" evidence="1">
    <location>
        <begin position="5581"/>
        <end position="5659"/>
    </location>
</feature>
<feature type="compositionally biased region" description="Polar residues" evidence="1">
    <location>
        <begin position="4104"/>
        <end position="4116"/>
    </location>
</feature>
<feature type="compositionally biased region" description="Basic and acidic residues" evidence="1">
    <location>
        <begin position="5286"/>
        <end position="5300"/>
    </location>
</feature>
<proteinExistence type="predicted"/>
<feature type="compositionally biased region" description="Basic and acidic residues" evidence="1">
    <location>
        <begin position="684"/>
        <end position="693"/>
    </location>
</feature>
<evidence type="ECO:0000313" key="3">
    <source>
        <dbReference type="EMBL" id="CAD7084177.1"/>
    </source>
</evidence>
<feature type="compositionally biased region" description="Basic and acidic residues" evidence="1">
    <location>
        <begin position="3060"/>
        <end position="3077"/>
    </location>
</feature>
<feature type="compositionally biased region" description="Polar residues" evidence="1">
    <location>
        <begin position="2203"/>
        <end position="2224"/>
    </location>
</feature>
<feature type="compositionally biased region" description="Polar residues" evidence="1">
    <location>
        <begin position="4929"/>
        <end position="4956"/>
    </location>
</feature>
<feature type="compositionally biased region" description="Basic and acidic residues" evidence="1">
    <location>
        <begin position="534"/>
        <end position="556"/>
    </location>
</feature>
<evidence type="ECO:0000259" key="2">
    <source>
        <dbReference type="SMART" id="SM00394"/>
    </source>
</evidence>
<dbReference type="InParanoid" id="A0A7R8UNP4"/>
<feature type="compositionally biased region" description="Basic and acidic residues" evidence="1">
    <location>
        <begin position="939"/>
        <end position="958"/>
    </location>
</feature>
<dbReference type="Pfam" id="PF00612">
    <property type="entry name" value="IQ"/>
    <property type="match status" value="1"/>
</dbReference>
<feature type="region of interest" description="Disordered" evidence="1">
    <location>
        <begin position="76"/>
        <end position="123"/>
    </location>
</feature>
<feature type="compositionally biased region" description="Polar residues" evidence="1">
    <location>
        <begin position="1366"/>
        <end position="1381"/>
    </location>
</feature>
<dbReference type="InterPro" id="IPR047579">
    <property type="entry name" value="DD_CABYR_SP17"/>
</dbReference>
<feature type="compositionally biased region" description="Basic and acidic residues" evidence="1">
    <location>
        <begin position="2286"/>
        <end position="2307"/>
    </location>
</feature>
<feature type="compositionally biased region" description="Polar residues" evidence="1">
    <location>
        <begin position="2696"/>
        <end position="2709"/>
    </location>
</feature>
<feature type="compositionally biased region" description="Basic and acidic residues" evidence="1">
    <location>
        <begin position="3809"/>
        <end position="3822"/>
    </location>
</feature>
<dbReference type="SMART" id="SM00015">
    <property type="entry name" value="IQ"/>
    <property type="match status" value="2"/>
</dbReference>
<feature type="domain" description="RIIa" evidence="2">
    <location>
        <begin position="10"/>
        <end position="47"/>
    </location>
</feature>
<feature type="compositionally biased region" description="Basic and acidic residues" evidence="1">
    <location>
        <begin position="1635"/>
        <end position="1651"/>
    </location>
</feature>
<feature type="compositionally biased region" description="Basic and acidic residues" evidence="1">
    <location>
        <begin position="4273"/>
        <end position="4295"/>
    </location>
</feature>
<feature type="compositionally biased region" description="Polar residues" evidence="1">
    <location>
        <begin position="2533"/>
        <end position="2547"/>
    </location>
</feature>
<feature type="compositionally biased region" description="Polar residues" evidence="1">
    <location>
        <begin position="1713"/>
        <end position="1723"/>
    </location>
</feature>
<keyword evidence="4" id="KW-1185">Reference proteome</keyword>
<feature type="compositionally biased region" description="Polar residues" evidence="1">
    <location>
        <begin position="1652"/>
        <end position="1663"/>
    </location>
</feature>
<evidence type="ECO:0000313" key="4">
    <source>
        <dbReference type="Proteomes" id="UP000594454"/>
    </source>
</evidence>
<feature type="compositionally biased region" description="Basic and acidic residues" evidence="1">
    <location>
        <begin position="3909"/>
        <end position="3994"/>
    </location>
</feature>
<feature type="compositionally biased region" description="Basic and acidic residues" evidence="1">
    <location>
        <begin position="3122"/>
        <end position="3139"/>
    </location>
</feature>
<feature type="compositionally biased region" description="Basic and acidic residues" evidence="1">
    <location>
        <begin position="3364"/>
        <end position="3399"/>
    </location>
</feature>
<feature type="compositionally biased region" description="Low complexity" evidence="1">
    <location>
        <begin position="4957"/>
        <end position="4972"/>
    </location>
</feature>
<feature type="compositionally biased region" description="Polar residues" evidence="1">
    <location>
        <begin position="397"/>
        <end position="410"/>
    </location>
</feature>
<feature type="compositionally biased region" description="Basic and acidic residues" evidence="1">
    <location>
        <begin position="4462"/>
        <end position="4477"/>
    </location>
</feature>
<feature type="compositionally biased region" description="Basic and acidic residues" evidence="1">
    <location>
        <begin position="2620"/>
        <end position="2633"/>
    </location>
</feature>
<dbReference type="Gene3D" id="1.20.890.10">
    <property type="entry name" value="cAMP-dependent protein kinase regulatory subunit, dimerization-anchoring domain"/>
    <property type="match status" value="1"/>
</dbReference>
<feature type="compositionally biased region" description="Basic and acidic residues" evidence="1">
    <location>
        <begin position="4534"/>
        <end position="4550"/>
    </location>
</feature>
<feature type="region of interest" description="Disordered" evidence="1">
    <location>
        <begin position="5956"/>
        <end position="6025"/>
    </location>
</feature>
<feature type="compositionally biased region" description="Basic and acidic residues" evidence="1">
    <location>
        <begin position="5177"/>
        <end position="5188"/>
    </location>
</feature>
<dbReference type="OrthoDB" id="6161835at2759"/>
<feature type="compositionally biased region" description="Basic and acidic residues" evidence="1">
    <location>
        <begin position="567"/>
        <end position="608"/>
    </location>
</feature>
<feature type="compositionally biased region" description="Basic and acidic residues" evidence="1">
    <location>
        <begin position="5117"/>
        <end position="5128"/>
    </location>
</feature>
<protein>
    <recommendedName>
        <fullName evidence="2">RIIa domain-containing protein</fullName>
    </recommendedName>
</protein>
<feature type="compositionally biased region" description="Basic and acidic residues" evidence="1">
    <location>
        <begin position="1386"/>
        <end position="1405"/>
    </location>
</feature>
<feature type="compositionally biased region" description="Basic and acidic residues" evidence="1">
    <location>
        <begin position="3641"/>
        <end position="3662"/>
    </location>
</feature>
<feature type="region of interest" description="Disordered" evidence="1">
    <location>
        <begin position="5111"/>
        <end position="5135"/>
    </location>
</feature>
<feature type="region of interest" description="Disordered" evidence="1">
    <location>
        <begin position="1974"/>
        <end position="3170"/>
    </location>
</feature>
<feature type="compositionally biased region" description="Basic and acidic residues" evidence="1">
    <location>
        <begin position="2640"/>
        <end position="2652"/>
    </location>
</feature>
<feature type="compositionally biased region" description="Basic and acidic residues" evidence="1">
    <location>
        <begin position="76"/>
        <end position="90"/>
    </location>
</feature>
<feature type="compositionally biased region" description="Basic and acidic residues" evidence="1">
    <location>
        <begin position="2927"/>
        <end position="2936"/>
    </location>
</feature>
<feature type="compositionally biased region" description="Polar residues" evidence="1">
    <location>
        <begin position="4421"/>
        <end position="4435"/>
    </location>
</feature>
<feature type="compositionally biased region" description="Basic and acidic residues" evidence="1">
    <location>
        <begin position="486"/>
        <end position="519"/>
    </location>
</feature>
<feature type="compositionally biased region" description="Basic and acidic residues" evidence="1">
    <location>
        <begin position="657"/>
        <end position="676"/>
    </location>
</feature>
<dbReference type="InterPro" id="IPR003117">
    <property type="entry name" value="cAMP_dep_PK_reg_su_I/II_a/b"/>
</dbReference>
<feature type="compositionally biased region" description="Acidic residues" evidence="1">
    <location>
        <begin position="1807"/>
        <end position="1819"/>
    </location>
</feature>
<feature type="compositionally biased region" description="Basic and acidic residues" evidence="1">
    <location>
        <begin position="2715"/>
        <end position="2728"/>
    </location>
</feature>
<feature type="compositionally biased region" description="Basic and acidic residues" evidence="1">
    <location>
        <begin position="2520"/>
        <end position="2532"/>
    </location>
</feature>
<feature type="compositionally biased region" description="Basic and acidic residues" evidence="1">
    <location>
        <begin position="2188"/>
        <end position="2202"/>
    </location>
</feature>
<feature type="compositionally biased region" description="Basic and acidic residues" evidence="1">
    <location>
        <begin position="1105"/>
        <end position="1140"/>
    </location>
</feature>
<organism evidence="3 4">
    <name type="scientific">Hermetia illucens</name>
    <name type="common">Black soldier fly</name>
    <dbReference type="NCBI Taxonomy" id="343691"/>
    <lineage>
        <taxon>Eukaryota</taxon>
        <taxon>Metazoa</taxon>
        <taxon>Ecdysozoa</taxon>
        <taxon>Arthropoda</taxon>
        <taxon>Hexapoda</taxon>
        <taxon>Insecta</taxon>
        <taxon>Pterygota</taxon>
        <taxon>Neoptera</taxon>
        <taxon>Endopterygota</taxon>
        <taxon>Diptera</taxon>
        <taxon>Brachycera</taxon>
        <taxon>Stratiomyomorpha</taxon>
        <taxon>Stratiomyidae</taxon>
        <taxon>Hermetiinae</taxon>
        <taxon>Hermetia</taxon>
    </lineage>
</organism>
<feature type="compositionally biased region" description="Polar residues" evidence="1">
    <location>
        <begin position="3274"/>
        <end position="3283"/>
    </location>
</feature>
<feature type="compositionally biased region" description="Basic and acidic residues" evidence="1">
    <location>
        <begin position="2077"/>
        <end position="2096"/>
    </location>
</feature>
<feature type="region of interest" description="Disordered" evidence="1">
    <location>
        <begin position="3191"/>
        <end position="5096"/>
    </location>
</feature>
<feature type="compositionally biased region" description="Polar residues" evidence="1">
    <location>
        <begin position="1454"/>
        <end position="1470"/>
    </location>
</feature>
<feature type="compositionally biased region" description="Basic and acidic residues" evidence="1">
    <location>
        <begin position="1739"/>
        <end position="1756"/>
    </location>
</feature>
<feature type="compositionally biased region" description="Basic and acidic residues" evidence="1">
    <location>
        <begin position="3716"/>
        <end position="3732"/>
    </location>
</feature>
<feature type="compositionally biased region" description="Basic and acidic residues" evidence="1">
    <location>
        <begin position="4756"/>
        <end position="4774"/>
    </location>
</feature>
<feature type="region of interest" description="Disordered" evidence="1">
    <location>
        <begin position="206"/>
        <end position="232"/>
    </location>
</feature>
<feature type="region of interest" description="Disordered" evidence="1">
    <location>
        <begin position="255"/>
        <end position="1935"/>
    </location>
</feature>
<feature type="compositionally biased region" description="Polar residues" evidence="1">
    <location>
        <begin position="852"/>
        <end position="867"/>
    </location>
</feature>
<feature type="compositionally biased region" description="Basic and acidic residues" evidence="1">
    <location>
        <begin position="769"/>
        <end position="818"/>
    </location>
</feature>
<accession>A0A7R8UNP4</accession>
<feature type="compositionally biased region" description="Basic and acidic residues" evidence="1">
    <location>
        <begin position="3524"/>
        <end position="3541"/>
    </location>
</feature>
<feature type="compositionally biased region" description="Basic and acidic residues" evidence="1">
    <location>
        <begin position="2346"/>
        <end position="2366"/>
    </location>
</feature>
<feature type="compositionally biased region" description="Basic and acidic residues" evidence="1">
    <location>
        <begin position="206"/>
        <end position="216"/>
    </location>
</feature>
<feature type="compositionally biased region" description="Basic and acidic residues" evidence="1">
    <location>
        <begin position="1074"/>
        <end position="1083"/>
    </location>
</feature>
<feature type="compositionally biased region" description="Basic and acidic residues" evidence="1">
    <location>
        <begin position="1181"/>
        <end position="1199"/>
    </location>
</feature>
<feature type="compositionally biased region" description="Polar residues" evidence="1">
    <location>
        <begin position="5862"/>
        <end position="5874"/>
    </location>
</feature>
<feature type="region of interest" description="Disordered" evidence="1">
    <location>
        <begin position="5349"/>
        <end position="5552"/>
    </location>
</feature>
<feature type="region of interest" description="Disordered" evidence="1">
    <location>
        <begin position="5852"/>
        <end position="5943"/>
    </location>
</feature>
<feature type="compositionally biased region" description="Basic and acidic residues" evidence="1">
    <location>
        <begin position="2594"/>
        <end position="2610"/>
    </location>
</feature>
<feature type="compositionally biased region" description="Basic and acidic residues" evidence="1">
    <location>
        <begin position="835"/>
        <end position="851"/>
    </location>
</feature>
<feature type="compositionally biased region" description="Basic and acidic residues" evidence="1">
    <location>
        <begin position="2260"/>
        <end position="2274"/>
    </location>
</feature>
<feature type="compositionally biased region" description="Basic and acidic residues" evidence="1">
    <location>
        <begin position="4061"/>
        <end position="4100"/>
    </location>
</feature>
<feature type="compositionally biased region" description="Polar residues" evidence="1">
    <location>
        <begin position="1406"/>
        <end position="1415"/>
    </location>
</feature>
<feature type="compositionally biased region" description="Basic and acidic residues" evidence="1">
    <location>
        <begin position="276"/>
        <end position="295"/>
    </location>
</feature>
<feature type="compositionally biased region" description="Basic and acidic residues" evidence="1">
    <location>
        <begin position="4996"/>
        <end position="5011"/>
    </location>
</feature>
<feature type="compositionally biased region" description="Polar residues" evidence="1">
    <location>
        <begin position="4738"/>
        <end position="4755"/>
    </location>
</feature>
<feature type="compositionally biased region" description="Basic and acidic residues" evidence="1">
    <location>
        <begin position="3091"/>
        <end position="3102"/>
    </location>
</feature>
<feature type="region of interest" description="Disordered" evidence="1">
    <location>
        <begin position="5154"/>
        <end position="5188"/>
    </location>
</feature>
<feature type="compositionally biased region" description="Basic and acidic residues" evidence="1">
    <location>
        <begin position="2044"/>
        <end position="2062"/>
    </location>
</feature>
<feature type="compositionally biased region" description="Basic and acidic residues" evidence="1">
    <location>
        <begin position="4807"/>
        <end position="4861"/>
    </location>
</feature>
<feature type="compositionally biased region" description="Polar residues" evidence="1">
    <location>
        <begin position="3996"/>
        <end position="4023"/>
    </location>
</feature>
<feature type="region of interest" description="Disordered" evidence="1">
    <location>
        <begin position="5244"/>
        <end position="5316"/>
    </location>
</feature>
<feature type="compositionally biased region" description="Polar residues" evidence="1">
    <location>
        <begin position="4679"/>
        <end position="4702"/>
    </location>
</feature>
<feature type="compositionally biased region" description="Basic and acidic residues" evidence="1">
    <location>
        <begin position="1325"/>
        <end position="1365"/>
    </location>
</feature>
<feature type="compositionally biased region" description="Basic and acidic residues" evidence="1">
    <location>
        <begin position="5999"/>
        <end position="6018"/>
    </location>
</feature>
<feature type="compositionally biased region" description="Basic and acidic residues" evidence="1">
    <location>
        <begin position="5037"/>
        <end position="5052"/>
    </location>
</feature>
<feature type="compositionally biased region" description="Basic and acidic residues" evidence="1">
    <location>
        <begin position="5620"/>
        <end position="5649"/>
    </location>
</feature>
<feature type="compositionally biased region" description="Basic and acidic residues" evidence="1">
    <location>
        <begin position="3476"/>
        <end position="3492"/>
    </location>
</feature>
<feature type="compositionally biased region" description="Basic and acidic residues" evidence="1">
    <location>
        <begin position="4560"/>
        <end position="4675"/>
    </location>
</feature>
<dbReference type="SMART" id="SM00394">
    <property type="entry name" value="RIIa"/>
    <property type="match status" value="1"/>
</dbReference>
<feature type="compositionally biased region" description="Basic and acidic residues" evidence="1">
    <location>
        <begin position="617"/>
        <end position="641"/>
    </location>
</feature>
<reference evidence="3 4" key="1">
    <citation type="submission" date="2020-11" db="EMBL/GenBank/DDBJ databases">
        <authorList>
            <person name="Wallbank WR R."/>
            <person name="Pardo Diaz C."/>
            <person name="Kozak K."/>
            <person name="Martin S."/>
            <person name="Jiggins C."/>
            <person name="Moest M."/>
            <person name="Warren A I."/>
            <person name="Generalovic N T."/>
            <person name="Byers J.R.P. K."/>
            <person name="Montejo-Kovacevich G."/>
            <person name="Yen C E."/>
        </authorList>
    </citation>
    <scope>NUCLEOTIDE SEQUENCE [LARGE SCALE GENOMIC DNA]</scope>
</reference>
<feature type="compositionally biased region" description="Polar residues" evidence="1">
    <location>
        <begin position="3734"/>
        <end position="3750"/>
    </location>
</feature>
<feature type="compositionally biased region" description="Polar residues" evidence="1">
    <location>
        <begin position="1505"/>
        <end position="1514"/>
    </location>
</feature>
<feature type="compositionally biased region" description="Polar residues" evidence="1">
    <location>
        <begin position="5491"/>
        <end position="5501"/>
    </location>
</feature>
<feature type="compositionally biased region" description="Basic and acidic residues" evidence="1">
    <location>
        <begin position="3284"/>
        <end position="3305"/>
    </location>
</feature>
<feature type="compositionally biased region" description="Basic and acidic residues" evidence="1">
    <location>
        <begin position="381"/>
        <end position="396"/>
    </location>
</feature>
<feature type="compositionally biased region" description="Basic residues" evidence="1">
    <location>
        <begin position="114"/>
        <end position="123"/>
    </location>
</feature>
<dbReference type="Pfam" id="PF02197">
    <property type="entry name" value="RIIa"/>
    <property type="match status" value="1"/>
</dbReference>
<feature type="compositionally biased region" description="Polar residues" evidence="1">
    <location>
        <begin position="3048"/>
        <end position="3057"/>
    </location>
</feature>
<feature type="compositionally biased region" description="Polar residues" evidence="1">
    <location>
        <begin position="3542"/>
        <end position="3560"/>
    </location>
</feature>
<feature type="compositionally biased region" description="Basic and acidic residues" evidence="1">
    <location>
        <begin position="1877"/>
        <end position="1889"/>
    </location>
</feature>
<feature type="compositionally biased region" description="Polar residues" evidence="1">
    <location>
        <begin position="4045"/>
        <end position="4060"/>
    </location>
</feature>
<feature type="compositionally biased region" description="Basic and acidic residues" evidence="1">
    <location>
        <begin position="3251"/>
        <end position="3266"/>
    </location>
</feature>
<feature type="compositionally biased region" description="Polar residues" evidence="1">
    <location>
        <begin position="4985"/>
        <end position="4995"/>
    </location>
</feature>
<feature type="compositionally biased region" description="Basic and acidic residues" evidence="1">
    <location>
        <begin position="1774"/>
        <end position="1785"/>
    </location>
</feature>
<feature type="compositionally biased region" description="Basic and acidic residues" evidence="1">
    <location>
        <begin position="908"/>
        <end position="919"/>
    </location>
</feature>
<dbReference type="SUPFAM" id="SSF47391">
    <property type="entry name" value="Dimerization-anchoring domain of cAMP-dependent PK regulatory subunit"/>
    <property type="match status" value="1"/>
</dbReference>
<feature type="compositionally biased region" description="Basic and acidic residues" evidence="1">
    <location>
        <begin position="4306"/>
        <end position="4324"/>
    </location>
</feature>
<feature type="compositionally biased region" description="Polar residues" evidence="1">
    <location>
        <begin position="3493"/>
        <end position="3502"/>
    </location>
</feature>
<feature type="compositionally biased region" description="Basic and acidic residues" evidence="1">
    <location>
        <begin position="1571"/>
        <end position="1583"/>
    </location>
</feature>
<feature type="compositionally biased region" description="Basic and acidic residues" evidence="1">
    <location>
        <begin position="4401"/>
        <end position="4420"/>
    </location>
</feature>
<feature type="compositionally biased region" description="Basic residues" evidence="1">
    <location>
        <begin position="4975"/>
        <end position="4984"/>
    </location>
</feature>
<dbReference type="PROSITE" id="PS50096">
    <property type="entry name" value="IQ"/>
    <property type="match status" value="2"/>
</dbReference>
<feature type="compositionally biased region" description="Polar residues" evidence="1">
    <location>
        <begin position="1839"/>
        <end position="1857"/>
    </location>
</feature>
<feature type="compositionally biased region" description="Polar residues" evidence="1">
    <location>
        <begin position="5069"/>
        <end position="5087"/>
    </location>
</feature>
<feature type="compositionally biased region" description="Polar residues" evidence="1">
    <location>
        <begin position="2558"/>
        <end position="2572"/>
    </location>
</feature>
<feature type="compositionally biased region" description="Basic and acidic residues" evidence="1">
    <location>
        <begin position="3009"/>
        <end position="3023"/>
    </location>
</feature>
<feature type="compositionally biased region" description="Basic and acidic residues" evidence="1">
    <location>
        <begin position="4896"/>
        <end position="4921"/>
    </location>
</feature>
<feature type="compositionally biased region" description="Basic and acidic residues" evidence="1">
    <location>
        <begin position="1440"/>
        <end position="1451"/>
    </location>
</feature>
<feature type="compositionally biased region" description="Basic and acidic residues" evidence="1">
    <location>
        <begin position="3336"/>
        <end position="3355"/>
    </location>
</feature>
<dbReference type="FunCoup" id="A0A7R8UNP4">
    <property type="interactions" value="9"/>
</dbReference>